<dbReference type="PROSITE" id="PS51257">
    <property type="entry name" value="PROKAR_LIPOPROTEIN"/>
    <property type="match status" value="1"/>
</dbReference>
<dbReference type="Proteomes" id="UP001596997">
    <property type="component" value="Unassembled WGS sequence"/>
</dbReference>
<gene>
    <name evidence="1" type="ORF">ACFQ1O_02080</name>
</gene>
<accession>A0ABW3HZ05</accession>
<protein>
    <recommendedName>
        <fullName evidence="3">VCBS repeat-containing protein</fullName>
    </recommendedName>
</protein>
<evidence type="ECO:0000313" key="2">
    <source>
        <dbReference type="Proteomes" id="UP001596997"/>
    </source>
</evidence>
<sequence>MKRIVLLFIILFLVACKKQSKVDVDFISDFKSEELLSDKYLLSSQIEPNILTADFNGDGKDDKVTIIQEKASQKIGLLFQHSDGSHYIVGAGKVFTDDGWDDMNWLGVFEIDRNKKQEEFIYSESNESEELFEIKEIKIPNIGVVIREEEGSGGLLYFNGKEYQYLHQGD</sequence>
<evidence type="ECO:0000313" key="1">
    <source>
        <dbReference type="EMBL" id="MFD0962789.1"/>
    </source>
</evidence>
<keyword evidence="2" id="KW-1185">Reference proteome</keyword>
<reference evidence="2" key="1">
    <citation type="journal article" date="2019" name="Int. J. Syst. Evol. Microbiol.">
        <title>The Global Catalogue of Microorganisms (GCM) 10K type strain sequencing project: providing services to taxonomists for standard genome sequencing and annotation.</title>
        <authorList>
            <consortium name="The Broad Institute Genomics Platform"/>
            <consortium name="The Broad Institute Genome Sequencing Center for Infectious Disease"/>
            <person name="Wu L."/>
            <person name="Ma J."/>
        </authorList>
    </citation>
    <scope>NUCLEOTIDE SEQUENCE [LARGE SCALE GENOMIC DNA]</scope>
    <source>
        <strain evidence="2">CCUG 62114</strain>
    </source>
</reference>
<name>A0ABW3HZ05_9FLAO</name>
<proteinExistence type="predicted"/>
<dbReference type="EMBL" id="JBHTJM010000002">
    <property type="protein sequence ID" value="MFD0962789.1"/>
    <property type="molecule type" value="Genomic_DNA"/>
</dbReference>
<organism evidence="1 2">
    <name type="scientific">Pseudofulvibacter geojedonensis</name>
    <dbReference type="NCBI Taxonomy" id="1123758"/>
    <lineage>
        <taxon>Bacteria</taxon>
        <taxon>Pseudomonadati</taxon>
        <taxon>Bacteroidota</taxon>
        <taxon>Flavobacteriia</taxon>
        <taxon>Flavobacteriales</taxon>
        <taxon>Flavobacteriaceae</taxon>
        <taxon>Pseudofulvibacter</taxon>
    </lineage>
</organism>
<evidence type="ECO:0008006" key="3">
    <source>
        <dbReference type="Google" id="ProtNLM"/>
    </source>
</evidence>
<dbReference type="RefSeq" id="WP_377712808.1">
    <property type="nucleotide sequence ID" value="NZ_JBHTJM010000002.1"/>
</dbReference>
<comment type="caution">
    <text evidence="1">The sequence shown here is derived from an EMBL/GenBank/DDBJ whole genome shotgun (WGS) entry which is preliminary data.</text>
</comment>